<feature type="coiled-coil region" evidence="15">
    <location>
        <begin position="722"/>
        <end position="766"/>
    </location>
</feature>
<dbReference type="RefSeq" id="WP_249243065.1">
    <property type="nucleotide sequence ID" value="NZ_CP096649.1"/>
</dbReference>
<evidence type="ECO:0000256" key="15">
    <source>
        <dbReference type="SAM" id="Coils"/>
    </source>
</evidence>
<dbReference type="Gene3D" id="3.10.310.40">
    <property type="match status" value="1"/>
</dbReference>
<dbReference type="InterPro" id="IPR009000">
    <property type="entry name" value="Transl_B-barrel_sf"/>
</dbReference>
<keyword evidence="10 14" id="KW-0648">Protein biosynthesis</keyword>
<sequence>MKNLSLDQIRDEYLNFFKNQGHLAEKSFSLIPKDDKSLLLIGAGMAPLKKFFTGELSAPSKRMTTCQKCIRTGDIDNVGKTDRHGTFFEMLGNFSFGDYFKKEAIHWAWTLLTEKFEIEPEKLWITVFKDDDEAFDLWVKEGQDPKRLVRLGKEDNFWELETGPSGPCTEIFYDRGESYGTLKNFDDGVENERLIEVWNLVFTQFDRKSKDEYEPLSHPNIDTGMGLERMACVMQGVHSIFDIKEIRSIIEEIERLSNKKYKENEKDDISIRIIADHVRSMTFMVSDGIIPSNESRGYVLRKIIRRAIRHGKLLGIDRPFLADLVQKVIDGWSYHYTELAQNKDTIIKIISAEEAKFEETINQGMNILNSYIDELKKEGKKSLSGEKAFILYDTYGFPFDITKEILEENGISVDEDEFNKNMQEQKLRAKENAHIEDSGWNSDLNLDIYENYKNEFIGYEFNVNDDAKVNAIVKDKNLVDSIKEGDKAIVILDKTPFYGQSGGQVGDVGTLKNDKATLRVIDTKKTKTGLVLHEVEVEKGELKTGDKLDAEIDYKLRQDTRKNHTATHLLHKALKMVLGTHVNQAGSLVSPTRLRFDFTHFQAMTAEEIKQVENIVNESIFDAIDVDTSVVSLEESKKMGATGLFEDKYGDFVRVVKVGDFSMELCGGTHVKNTSEVGIFKIVQETGIAAGVRRIEALTGRNTYKYLNDNEAELDKLSETFKTNKDDLINKAEQTITDLKDREKEIKDLKNKIQNAELKNLDSEVKNINGINYIISVIDAGNMNELRQAGDKLKDKVKSGIVMVAADIGGKTSFIITLTKDIVSKVVTANILMKNIAPLLDAKGGGRDDMAQAGGGNSDKLKDFEKRAEEKLKEILG</sequence>
<dbReference type="Gene3D" id="3.30.980.10">
    <property type="entry name" value="Threonyl-trna Synthetase, Chain A, domain 2"/>
    <property type="match status" value="1"/>
</dbReference>
<dbReference type="PANTHER" id="PTHR11777">
    <property type="entry name" value="ALANYL-TRNA SYNTHETASE"/>
    <property type="match status" value="1"/>
</dbReference>
<dbReference type="KEGG" id="fms:M1R53_03335"/>
<feature type="binding site" evidence="14">
    <location>
        <position position="568"/>
    </location>
    <ligand>
        <name>Zn(2+)</name>
        <dbReference type="ChEBI" id="CHEBI:29105"/>
    </ligand>
</feature>
<evidence type="ECO:0000256" key="11">
    <source>
        <dbReference type="ARBA" id="ARBA00023146"/>
    </source>
</evidence>
<dbReference type="HAMAP" id="MF_00036_B">
    <property type="entry name" value="Ala_tRNA_synth_B"/>
    <property type="match status" value="1"/>
</dbReference>
<dbReference type="PANTHER" id="PTHR11777:SF9">
    <property type="entry name" value="ALANINE--TRNA LIGASE, CYTOPLASMIC"/>
    <property type="match status" value="1"/>
</dbReference>
<dbReference type="Gene3D" id="2.40.30.130">
    <property type="match status" value="1"/>
</dbReference>
<dbReference type="EC" id="6.1.1.7" evidence="14"/>
<dbReference type="GO" id="GO:0005524">
    <property type="term" value="F:ATP binding"/>
    <property type="evidence" value="ECO:0007669"/>
    <property type="project" value="UniProtKB-UniRule"/>
</dbReference>
<evidence type="ECO:0000313" key="17">
    <source>
        <dbReference type="EMBL" id="UQK59691.1"/>
    </source>
</evidence>
<comment type="similarity">
    <text evidence="2 14">Belongs to the class-II aminoacyl-tRNA synthetase family.</text>
</comment>
<dbReference type="GO" id="GO:0004813">
    <property type="term" value="F:alanine-tRNA ligase activity"/>
    <property type="evidence" value="ECO:0007669"/>
    <property type="project" value="UniProtKB-UniRule"/>
</dbReference>
<evidence type="ECO:0000256" key="8">
    <source>
        <dbReference type="ARBA" id="ARBA00022840"/>
    </source>
</evidence>
<dbReference type="InterPro" id="IPR050058">
    <property type="entry name" value="Ala-tRNA_ligase"/>
</dbReference>
<comment type="function">
    <text evidence="12 14">Catalyzes the attachment of alanine to tRNA(Ala) in a two-step reaction: alanine is first activated by ATP to form Ala-AMP and then transferred to the acceptor end of tRNA(Ala). Also edits incorrectly charged Ser-tRNA(Ala) and Gly-tRNA(Ala) via its editing domain.</text>
</comment>
<dbReference type="SUPFAM" id="SSF50447">
    <property type="entry name" value="Translation proteins"/>
    <property type="match status" value="1"/>
</dbReference>
<dbReference type="Pfam" id="PF02272">
    <property type="entry name" value="DHHA1"/>
    <property type="match status" value="1"/>
</dbReference>
<evidence type="ECO:0000256" key="1">
    <source>
        <dbReference type="ARBA" id="ARBA00004496"/>
    </source>
</evidence>
<evidence type="ECO:0000256" key="4">
    <source>
        <dbReference type="ARBA" id="ARBA00022598"/>
    </source>
</evidence>
<dbReference type="GO" id="GO:0016740">
    <property type="term" value="F:transferase activity"/>
    <property type="evidence" value="ECO:0007669"/>
    <property type="project" value="UniProtKB-ARBA"/>
</dbReference>
<keyword evidence="3 14" id="KW-0820">tRNA-binding</keyword>
<gene>
    <name evidence="14 17" type="primary">alaS</name>
    <name evidence="17" type="ORF">M1R53_03335</name>
</gene>
<comment type="catalytic activity">
    <reaction evidence="13 14">
        <text>tRNA(Ala) + L-alanine + ATP = L-alanyl-tRNA(Ala) + AMP + diphosphate</text>
        <dbReference type="Rhea" id="RHEA:12540"/>
        <dbReference type="Rhea" id="RHEA-COMP:9657"/>
        <dbReference type="Rhea" id="RHEA-COMP:9923"/>
        <dbReference type="ChEBI" id="CHEBI:30616"/>
        <dbReference type="ChEBI" id="CHEBI:33019"/>
        <dbReference type="ChEBI" id="CHEBI:57972"/>
        <dbReference type="ChEBI" id="CHEBI:78442"/>
        <dbReference type="ChEBI" id="CHEBI:78497"/>
        <dbReference type="ChEBI" id="CHEBI:456215"/>
        <dbReference type="EC" id="6.1.1.7"/>
    </reaction>
</comment>
<dbReference type="Gene3D" id="3.30.54.20">
    <property type="match status" value="1"/>
</dbReference>
<feature type="binding site" evidence="14">
    <location>
        <position position="670"/>
    </location>
    <ligand>
        <name>Zn(2+)</name>
        <dbReference type="ChEBI" id="CHEBI:29105"/>
    </ligand>
</feature>
<feature type="binding site" evidence="14">
    <location>
        <position position="666"/>
    </location>
    <ligand>
        <name>Zn(2+)</name>
        <dbReference type="ChEBI" id="CHEBI:29105"/>
    </ligand>
</feature>
<dbReference type="AlphaFoldDB" id="A0A9E7DKS1"/>
<dbReference type="GO" id="GO:0005829">
    <property type="term" value="C:cytosol"/>
    <property type="evidence" value="ECO:0007669"/>
    <property type="project" value="TreeGrafter"/>
</dbReference>
<evidence type="ECO:0000256" key="6">
    <source>
        <dbReference type="ARBA" id="ARBA00022741"/>
    </source>
</evidence>
<dbReference type="Proteomes" id="UP000831151">
    <property type="component" value="Chromosome"/>
</dbReference>
<keyword evidence="14" id="KW-0963">Cytoplasm</keyword>
<keyword evidence="5 14" id="KW-0479">Metal-binding</keyword>
<dbReference type="GO" id="GO:0000049">
    <property type="term" value="F:tRNA binding"/>
    <property type="evidence" value="ECO:0007669"/>
    <property type="project" value="UniProtKB-KW"/>
</dbReference>
<dbReference type="InterPro" id="IPR018162">
    <property type="entry name" value="Ala-tRNA-ligase_IIc_anticod-bd"/>
</dbReference>
<dbReference type="InterPro" id="IPR018165">
    <property type="entry name" value="Ala-tRNA-synth_IIc_core"/>
</dbReference>
<dbReference type="CDD" id="cd00673">
    <property type="entry name" value="AlaRS_core"/>
    <property type="match status" value="1"/>
</dbReference>
<evidence type="ECO:0000256" key="14">
    <source>
        <dbReference type="HAMAP-Rule" id="MF_00036"/>
    </source>
</evidence>
<dbReference type="SUPFAM" id="SSF55681">
    <property type="entry name" value="Class II aaRS and biotin synthetases"/>
    <property type="match status" value="1"/>
</dbReference>
<dbReference type="InterPro" id="IPR012947">
    <property type="entry name" value="tRNA_SAD"/>
</dbReference>
<reference evidence="17" key="1">
    <citation type="submission" date="2022-04" db="EMBL/GenBank/DDBJ databases">
        <title>Complete genome sequences of Ezakiella coagulans and Fenollaria massiliensis.</title>
        <authorList>
            <person name="France M.T."/>
            <person name="Clifford J."/>
            <person name="Narina S."/>
            <person name="Rutt L."/>
            <person name="Ravel J."/>
        </authorList>
    </citation>
    <scope>NUCLEOTIDE SEQUENCE</scope>
    <source>
        <strain evidence="17">C0061C2</strain>
    </source>
</reference>
<dbReference type="InterPro" id="IPR018163">
    <property type="entry name" value="Thr/Ala-tRNA-synth_IIc_edit"/>
</dbReference>
<accession>A0A9E7DKS1</accession>
<proteinExistence type="inferred from homology"/>
<keyword evidence="6 14" id="KW-0547">Nucleotide-binding</keyword>
<name>A0A9E7DKS1_9FIRM</name>
<evidence type="ECO:0000256" key="13">
    <source>
        <dbReference type="ARBA" id="ARBA00048300"/>
    </source>
</evidence>
<dbReference type="EMBL" id="CP096649">
    <property type="protein sequence ID" value="UQK59691.1"/>
    <property type="molecule type" value="Genomic_DNA"/>
</dbReference>
<dbReference type="GO" id="GO:0140096">
    <property type="term" value="F:catalytic activity, acting on a protein"/>
    <property type="evidence" value="ECO:0007669"/>
    <property type="project" value="UniProtKB-ARBA"/>
</dbReference>
<dbReference type="Gene3D" id="6.10.250.550">
    <property type="match status" value="1"/>
</dbReference>
<dbReference type="NCBIfam" id="TIGR00344">
    <property type="entry name" value="alaS"/>
    <property type="match status" value="1"/>
</dbReference>
<evidence type="ECO:0000256" key="9">
    <source>
        <dbReference type="ARBA" id="ARBA00022884"/>
    </source>
</evidence>
<dbReference type="SUPFAM" id="SSF101353">
    <property type="entry name" value="Putative anticodon-binding domain of alanyl-tRNA synthetase (AlaRS)"/>
    <property type="match status" value="1"/>
</dbReference>
<evidence type="ECO:0000256" key="2">
    <source>
        <dbReference type="ARBA" id="ARBA00008226"/>
    </source>
</evidence>
<keyword evidence="15" id="KW-0175">Coiled coil</keyword>
<evidence type="ECO:0000256" key="3">
    <source>
        <dbReference type="ARBA" id="ARBA00022555"/>
    </source>
</evidence>
<dbReference type="Pfam" id="PF01411">
    <property type="entry name" value="tRNA-synt_2c"/>
    <property type="match status" value="1"/>
</dbReference>
<feature type="binding site" evidence="14">
    <location>
        <position position="564"/>
    </location>
    <ligand>
        <name>Zn(2+)</name>
        <dbReference type="ChEBI" id="CHEBI:29105"/>
    </ligand>
</feature>
<dbReference type="GO" id="GO:0006419">
    <property type="term" value="P:alanyl-tRNA aminoacylation"/>
    <property type="evidence" value="ECO:0007669"/>
    <property type="project" value="UniProtKB-UniRule"/>
</dbReference>
<dbReference type="GO" id="GO:0008270">
    <property type="term" value="F:zinc ion binding"/>
    <property type="evidence" value="ECO:0007669"/>
    <property type="project" value="UniProtKB-UniRule"/>
</dbReference>
<dbReference type="PRINTS" id="PR00980">
    <property type="entry name" value="TRNASYNTHALA"/>
</dbReference>
<protein>
    <recommendedName>
        <fullName evidence="14">Alanine--tRNA ligase</fullName>
        <ecNumber evidence="14">6.1.1.7</ecNumber>
    </recommendedName>
    <alternativeName>
        <fullName evidence="14">Alanyl-tRNA synthetase</fullName>
        <shortName evidence="14">AlaRS</shortName>
    </alternativeName>
</protein>
<dbReference type="Pfam" id="PF07973">
    <property type="entry name" value="tRNA_SAD"/>
    <property type="match status" value="1"/>
</dbReference>
<dbReference type="SMART" id="SM00863">
    <property type="entry name" value="tRNA_SAD"/>
    <property type="match status" value="1"/>
</dbReference>
<dbReference type="InterPro" id="IPR018164">
    <property type="entry name" value="Ala-tRNA-synth_IIc_N"/>
</dbReference>
<feature type="domain" description="Alanyl-transfer RNA synthetases family profile" evidence="16">
    <location>
        <begin position="4"/>
        <end position="709"/>
    </location>
</feature>
<evidence type="ECO:0000259" key="16">
    <source>
        <dbReference type="PROSITE" id="PS50860"/>
    </source>
</evidence>
<keyword evidence="18" id="KW-1185">Reference proteome</keyword>
<evidence type="ECO:0000256" key="5">
    <source>
        <dbReference type="ARBA" id="ARBA00022723"/>
    </source>
</evidence>
<evidence type="ECO:0000256" key="12">
    <source>
        <dbReference type="ARBA" id="ARBA00024779"/>
    </source>
</evidence>
<dbReference type="InterPro" id="IPR003156">
    <property type="entry name" value="DHHA1_dom"/>
</dbReference>
<dbReference type="Gene3D" id="3.30.930.10">
    <property type="entry name" value="Bira Bifunctional Protein, Domain 2"/>
    <property type="match status" value="1"/>
</dbReference>
<dbReference type="GO" id="GO:0002161">
    <property type="term" value="F:aminoacyl-tRNA deacylase activity"/>
    <property type="evidence" value="ECO:0007669"/>
    <property type="project" value="TreeGrafter"/>
</dbReference>
<dbReference type="FunFam" id="3.30.930.10:FF:000004">
    <property type="entry name" value="Alanine--tRNA ligase"/>
    <property type="match status" value="1"/>
</dbReference>
<keyword evidence="9 14" id="KW-0694">RNA-binding</keyword>
<keyword evidence="8 14" id="KW-0067">ATP-binding</keyword>
<dbReference type="FunFam" id="3.30.54.20:FF:000001">
    <property type="entry name" value="Alanine--tRNA ligase"/>
    <property type="match status" value="1"/>
</dbReference>
<evidence type="ECO:0000256" key="10">
    <source>
        <dbReference type="ARBA" id="ARBA00022917"/>
    </source>
</evidence>
<keyword evidence="4 14" id="KW-0436">Ligase</keyword>
<organism evidence="17 18">
    <name type="scientific">Fenollaria massiliensis</name>
    <dbReference type="NCBI Taxonomy" id="938288"/>
    <lineage>
        <taxon>Bacteria</taxon>
        <taxon>Bacillati</taxon>
        <taxon>Bacillota</taxon>
        <taxon>Clostridia</taxon>
        <taxon>Eubacteriales</taxon>
        <taxon>Fenollaria</taxon>
    </lineage>
</organism>
<comment type="domain">
    <text evidence="14">Consists of three domains; the N-terminal catalytic domain, the editing domain and the C-terminal C-Ala domain. The editing domain removes incorrectly charged amino acids, while the C-Ala domain, along with tRNA(Ala), serves as a bridge to cooperatively bring together the editing and aminoacylation centers thus stimulating deacylation of misacylated tRNAs.</text>
</comment>
<comment type="subcellular location">
    <subcellularLocation>
        <location evidence="1 14">Cytoplasm</location>
    </subcellularLocation>
</comment>
<comment type="cofactor">
    <cofactor evidence="14">
        <name>Zn(2+)</name>
        <dbReference type="ChEBI" id="CHEBI:29105"/>
    </cofactor>
    <text evidence="14">Binds 1 zinc ion per subunit.</text>
</comment>
<dbReference type="InterPro" id="IPR045864">
    <property type="entry name" value="aa-tRNA-synth_II/BPL/LPL"/>
</dbReference>
<evidence type="ECO:0000313" key="18">
    <source>
        <dbReference type="Proteomes" id="UP000831151"/>
    </source>
</evidence>
<dbReference type="FunFam" id="2.40.30.130:FF:000001">
    <property type="entry name" value="Alanine--tRNA ligase"/>
    <property type="match status" value="1"/>
</dbReference>
<dbReference type="PROSITE" id="PS50860">
    <property type="entry name" value="AA_TRNA_LIGASE_II_ALA"/>
    <property type="match status" value="1"/>
</dbReference>
<dbReference type="InterPro" id="IPR023033">
    <property type="entry name" value="Ala_tRNA_ligase_euk/bac"/>
</dbReference>
<keyword evidence="11 14" id="KW-0030">Aminoacyl-tRNA synthetase</keyword>
<evidence type="ECO:0000256" key="7">
    <source>
        <dbReference type="ARBA" id="ARBA00022833"/>
    </source>
</evidence>
<dbReference type="FunFam" id="3.10.310.40:FF:000001">
    <property type="entry name" value="Alanine--tRNA ligase"/>
    <property type="match status" value="1"/>
</dbReference>
<dbReference type="FunFam" id="3.30.980.10:FF:000004">
    <property type="entry name" value="Alanine--tRNA ligase, cytoplasmic"/>
    <property type="match status" value="1"/>
</dbReference>
<keyword evidence="7 14" id="KW-0862">Zinc</keyword>
<dbReference type="SUPFAM" id="SSF55186">
    <property type="entry name" value="ThrRS/AlaRS common domain"/>
    <property type="match status" value="1"/>
</dbReference>
<dbReference type="InterPro" id="IPR002318">
    <property type="entry name" value="Ala-tRNA-lgiase_IIc"/>
</dbReference>